<organism evidence="2 3">
    <name type="scientific">Kribbella albertanoniae</name>
    <dbReference type="NCBI Taxonomy" id="1266829"/>
    <lineage>
        <taxon>Bacteria</taxon>
        <taxon>Bacillati</taxon>
        <taxon>Actinomycetota</taxon>
        <taxon>Actinomycetes</taxon>
        <taxon>Propionibacteriales</taxon>
        <taxon>Kribbellaceae</taxon>
        <taxon>Kribbella</taxon>
    </lineage>
</organism>
<reference evidence="2 3" key="1">
    <citation type="submission" date="2019-03" db="EMBL/GenBank/DDBJ databases">
        <title>Draft genome sequences of novel Actinobacteria.</title>
        <authorList>
            <person name="Sahin N."/>
            <person name="Ay H."/>
            <person name="Saygin H."/>
        </authorList>
    </citation>
    <scope>NUCLEOTIDE SEQUENCE [LARGE SCALE GENOMIC DNA]</scope>
    <source>
        <strain evidence="2 3">JCM 30547</strain>
    </source>
</reference>
<dbReference type="InterPro" id="IPR015947">
    <property type="entry name" value="PUA-like_sf"/>
</dbReference>
<dbReference type="OrthoDB" id="9793567at2"/>
<gene>
    <name evidence="2" type="ORF">E1261_44045</name>
</gene>
<dbReference type="SUPFAM" id="SSF88697">
    <property type="entry name" value="PUA domain-like"/>
    <property type="match status" value="1"/>
</dbReference>
<evidence type="ECO:0000259" key="1">
    <source>
        <dbReference type="Pfam" id="PF01878"/>
    </source>
</evidence>
<dbReference type="EMBL" id="SMKA01000459">
    <property type="protein sequence ID" value="TDC14236.1"/>
    <property type="molecule type" value="Genomic_DNA"/>
</dbReference>
<sequence>MTIDRAWLAVVSAEHTHLAVAGGFIQLNHGKRPGVARLHRGDGFVIYSPTDHYGSKTPLRAFTALGTVADEAPYQA</sequence>
<dbReference type="Pfam" id="PF01878">
    <property type="entry name" value="EVE"/>
    <property type="match status" value="1"/>
</dbReference>
<dbReference type="AlphaFoldDB" id="A0A4V2XMG7"/>
<dbReference type="InterPro" id="IPR002740">
    <property type="entry name" value="EVE_domain"/>
</dbReference>
<accession>A0A4V2XMG7</accession>
<comment type="caution">
    <text evidence="2">The sequence shown here is derived from an EMBL/GenBank/DDBJ whole genome shotgun (WGS) entry which is preliminary data.</text>
</comment>
<proteinExistence type="predicted"/>
<dbReference type="CDD" id="cd21132">
    <property type="entry name" value="EVE-like"/>
    <property type="match status" value="1"/>
</dbReference>
<dbReference type="RefSeq" id="WP_132416221.1">
    <property type="nucleotide sequence ID" value="NZ_SMKA01000459.1"/>
</dbReference>
<dbReference type="Proteomes" id="UP000295075">
    <property type="component" value="Unassembled WGS sequence"/>
</dbReference>
<evidence type="ECO:0000313" key="3">
    <source>
        <dbReference type="Proteomes" id="UP000295075"/>
    </source>
</evidence>
<protein>
    <submittedName>
        <fullName evidence="2">EVE domain-containing protein</fullName>
    </submittedName>
</protein>
<name>A0A4V2XMG7_9ACTN</name>
<evidence type="ECO:0000313" key="2">
    <source>
        <dbReference type="EMBL" id="TDC14236.1"/>
    </source>
</evidence>
<feature type="non-terminal residue" evidence="2">
    <location>
        <position position="76"/>
    </location>
</feature>
<feature type="domain" description="EVE" evidence="1">
    <location>
        <begin position="6"/>
        <end position="75"/>
    </location>
</feature>
<keyword evidence="3" id="KW-1185">Reference proteome</keyword>
<dbReference type="Gene3D" id="3.10.590.10">
    <property type="entry name" value="ph1033 like domains"/>
    <property type="match status" value="1"/>
</dbReference>